<dbReference type="InterPro" id="IPR036390">
    <property type="entry name" value="WH_DNA-bd_sf"/>
</dbReference>
<dbReference type="PANTHER" id="PTHR43537">
    <property type="entry name" value="TRANSCRIPTIONAL REGULATOR, GNTR FAMILY"/>
    <property type="match status" value="1"/>
</dbReference>
<dbReference type="PANTHER" id="PTHR43537:SF5">
    <property type="entry name" value="UXU OPERON TRANSCRIPTIONAL REGULATOR"/>
    <property type="match status" value="1"/>
</dbReference>
<name>A0ABT7RL87_9NOCA</name>
<feature type="domain" description="HTH gntR-type" evidence="4">
    <location>
        <begin position="41"/>
        <end position="108"/>
    </location>
</feature>
<protein>
    <submittedName>
        <fullName evidence="5">GntR family transcriptional regulator</fullName>
    </submittedName>
</protein>
<dbReference type="InterPro" id="IPR000524">
    <property type="entry name" value="Tscrpt_reg_HTH_GntR"/>
</dbReference>
<keyword evidence="3" id="KW-0804">Transcription</keyword>
<dbReference type="PROSITE" id="PS50949">
    <property type="entry name" value="HTH_GNTR"/>
    <property type="match status" value="1"/>
</dbReference>
<dbReference type="Gene3D" id="1.10.10.10">
    <property type="entry name" value="Winged helix-like DNA-binding domain superfamily/Winged helix DNA-binding domain"/>
    <property type="match status" value="1"/>
</dbReference>
<accession>A0ABT7RL87</accession>
<evidence type="ECO:0000313" key="5">
    <source>
        <dbReference type="EMBL" id="MDM7488406.1"/>
    </source>
</evidence>
<comment type="caution">
    <text evidence="5">The sequence shown here is derived from an EMBL/GenBank/DDBJ whole genome shotgun (WGS) entry which is preliminary data.</text>
</comment>
<dbReference type="SMART" id="SM00345">
    <property type="entry name" value="HTH_GNTR"/>
    <property type="match status" value="1"/>
</dbReference>
<sequence>MARQRTQDLPDLSALLLPRNEWMVAIEQAVLRRQQDAIAATPLPEQIAAKLAALIVLDFVHTGQRLLEQEISAALKVSRAPVREALRILERDRLVEFQARRGAMVPVPHAKDLQDVFDIRSRLYGMILREEMLEQHDDLVELFDRHIPRILRASDESVDAYAVATFLLNSEVAELSDNRILADLLQSVSLQTLRYVRLALAADPDTIRLNLEGWRALHEAIRAGDVERAVDLARTRIARIRASAVEHLGNDETDAENSFVETGS</sequence>
<keyword evidence="6" id="KW-1185">Reference proteome</keyword>
<dbReference type="SUPFAM" id="SSF46785">
    <property type="entry name" value="Winged helix' DNA-binding domain"/>
    <property type="match status" value="1"/>
</dbReference>
<dbReference type="EMBL" id="JAUBOF010000022">
    <property type="protein sequence ID" value="MDM7488406.1"/>
    <property type="molecule type" value="Genomic_DNA"/>
</dbReference>
<evidence type="ECO:0000256" key="3">
    <source>
        <dbReference type="ARBA" id="ARBA00023163"/>
    </source>
</evidence>
<dbReference type="InterPro" id="IPR036388">
    <property type="entry name" value="WH-like_DNA-bd_sf"/>
</dbReference>
<dbReference type="Pfam" id="PF00392">
    <property type="entry name" value="GntR"/>
    <property type="match status" value="1"/>
</dbReference>
<dbReference type="InterPro" id="IPR008920">
    <property type="entry name" value="TF_FadR/GntR_C"/>
</dbReference>
<reference evidence="5 6" key="1">
    <citation type="submission" date="2023-06" db="EMBL/GenBank/DDBJ databases">
        <title>Rhodococcus indonesiensis sp. nov a new member of the Rhodococcus ruber lineage isolated from a sediment of neutral hot spring.</title>
        <authorList>
            <person name="Kusuma A.B."/>
            <person name="Fenylestari G."/>
            <person name="Ammar F."/>
            <person name="Nouioui I."/>
            <person name="Goodfellow M."/>
        </authorList>
    </citation>
    <scope>NUCLEOTIDE SEQUENCE [LARGE SCALE GENOMIC DNA]</scope>
    <source>
        <strain evidence="5 6">CSLK01-03</strain>
    </source>
</reference>
<evidence type="ECO:0000313" key="6">
    <source>
        <dbReference type="Proteomes" id="UP001233164"/>
    </source>
</evidence>
<dbReference type="Pfam" id="PF07729">
    <property type="entry name" value="FCD"/>
    <property type="match status" value="1"/>
</dbReference>
<dbReference type="RefSeq" id="WP_289378475.1">
    <property type="nucleotide sequence ID" value="NZ_CP180630.1"/>
</dbReference>
<organism evidence="5 6">
    <name type="scientific">Rhodococcus indonesiensis</name>
    <dbReference type="NCBI Taxonomy" id="3055869"/>
    <lineage>
        <taxon>Bacteria</taxon>
        <taxon>Bacillati</taxon>
        <taxon>Actinomycetota</taxon>
        <taxon>Actinomycetes</taxon>
        <taxon>Mycobacteriales</taxon>
        <taxon>Nocardiaceae</taxon>
        <taxon>Rhodococcus</taxon>
    </lineage>
</organism>
<gene>
    <name evidence="5" type="ORF">QT969_08915</name>
</gene>
<keyword evidence="2" id="KW-0238">DNA-binding</keyword>
<dbReference type="SMART" id="SM00895">
    <property type="entry name" value="FCD"/>
    <property type="match status" value="1"/>
</dbReference>
<evidence type="ECO:0000256" key="1">
    <source>
        <dbReference type="ARBA" id="ARBA00023015"/>
    </source>
</evidence>
<dbReference type="Gene3D" id="1.20.120.530">
    <property type="entry name" value="GntR ligand-binding domain-like"/>
    <property type="match status" value="1"/>
</dbReference>
<keyword evidence="1" id="KW-0805">Transcription regulation</keyword>
<evidence type="ECO:0000256" key="2">
    <source>
        <dbReference type="ARBA" id="ARBA00023125"/>
    </source>
</evidence>
<dbReference type="SUPFAM" id="SSF48008">
    <property type="entry name" value="GntR ligand-binding domain-like"/>
    <property type="match status" value="1"/>
</dbReference>
<evidence type="ECO:0000259" key="4">
    <source>
        <dbReference type="PROSITE" id="PS50949"/>
    </source>
</evidence>
<dbReference type="Proteomes" id="UP001233164">
    <property type="component" value="Unassembled WGS sequence"/>
</dbReference>
<proteinExistence type="predicted"/>
<dbReference type="InterPro" id="IPR011711">
    <property type="entry name" value="GntR_C"/>
</dbReference>